<dbReference type="Proteomes" id="UP000268033">
    <property type="component" value="Unassembled WGS sequence"/>
</dbReference>
<keyword evidence="7" id="KW-1185">Reference proteome</keyword>
<dbReference type="STRING" id="584787.GCA_001247655_03386"/>
<evidence type="ECO:0000256" key="1">
    <source>
        <dbReference type="ARBA" id="ARBA00010996"/>
    </source>
</evidence>
<feature type="disulfide bond" description="Redox-active" evidence="4">
    <location>
        <begin position="72"/>
        <end position="76"/>
    </location>
</feature>
<organism evidence="6 7">
    <name type="scientific">Gallaecimonas pentaromativorans</name>
    <dbReference type="NCBI Taxonomy" id="584787"/>
    <lineage>
        <taxon>Bacteria</taxon>
        <taxon>Pseudomonadati</taxon>
        <taxon>Pseudomonadota</taxon>
        <taxon>Gammaproteobacteria</taxon>
        <taxon>Enterobacterales</taxon>
        <taxon>Gallaecimonadaceae</taxon>
        <taxon>Gallaecimonas</taxon>
    </lineage>
</organism>
<evidence type="ECO:0000256" key="2">
    <source>
        <dbReference type="ARBA" id="ARBA00023008"/>
    </source>
</evidence>
<dbReference type="InterPro" id="IPR036249">
    <property type="entry name" value="Thioredoxin-like_sf"/>
</dbReference>
<dbReference type="PANTHER" id="PTHR12151">
    <property type="entry name" value="ELECTRON TRANSPORT PROTIN SCO1/SENC FAMILY MEMBER"/>
    <property type="match status" value="1"/>
</dbReference>
<evidence type="ECO:0000256" key="4">
    <source>
        <dbReference type="PIRSR" id="PIRSR603782-2"/>
    </source>
</evidence>
<name>A0A3N1P0Q0_9GAMM</name>
<reference evidence="6 7" key="1">
    <citation type="submission" date="2018-11" db="EMBL/GenBank/DDBJ databases">
        <title>Genomic Encyclopedia of Type Strains, Phase IV (KMG-IV): sequencing the most valuable type-strain genomes for metagenomic binning, comparative biology and taxonomic classification.</title>
        <authorList>
            <person name="Goeker M."/>
        </authorList>
    </citation>
    <scope>NUCLEOTIDE SEQUENCE [LARGE SCALE GENOMIC DNA]</scope>
    <source>
        <strain evidence="6 7">DSM 21945</strain>
    </source>
</reference>
<dbReference type="GO" id="GO:0046872">
    <property type="term" value="F:metal ion binding"/>
    <property type="evidence" value="ECO:0007669"/>
    <property type="project" value="UniProtKB-KW"/>
</dbReference>
<dbReference type="PANTHER" id="PTHR12151:SF25">
    <property type="entry name" value="LINALOOL DEHYDRATASE_ISOMERASE DOMAIN-CONTAINING PROTEIN"/>
    <property type="match status" value="1"/>
</dbReference>
<dbReference type="Gene3D" id="3.40.30.10">
    <property type="entry name" value="Glutaredoxin"/>
    <property type="match status" value="1"/>
</dbReference>
<dbReference type="InterPro" id="IPR003782">
    <property type="entry name" value="SCO1/SenC"/>
</dbReference>
<keyword evidence="2 3" id="KW-0186">Copper</keyword>
<keyword evidence="3" id="KW-0479">Metal-binding</keyword>
<feature type="binding site" evidence="3">
    <location>
        <position position="76"/>
    </location>
    <ligand>
        <name>Cu cation</name>
        <dbReference type="ChEBI" id="CHEBI:23378"/>
    </ligand>
</feature>
<dbReference type="EMBL" id="RJUL01000011">
    <property type="protein sequence ID" value="ROQ22025.1"/>
    <property type="molecule type" value="Genomic_DNA"/>
</dbReference>
<comment type="similarity">
    <text evidence="1">Belongs to the SCO1/2 family.</text>
</comment>
<dbReference type="PROSITE" id="PS51352">
    <property type="entry name" value="THIOREDOXIN_2"/>
    <property type="match status" value="1"/>
</dbReference>
<dbReference type="AlphaFoldDB" id="A0A3N1P0Q0"/>
<comment type="caution">
    <text evidence="6">The sequence shown here is derived from an EMBL/GenBank/DDBJ whole genome shotgun (WGS) entry which is preliminary data.</text>
</comment>
<keyword evidence="4" id="KW-1015">Disulfide bond</keyword>
<evidence type="ECO:0000313" key="6">
    <source>
        <dbReference type="EMBL" id="ROQ22025.1"/>
    </source>
</evidence>
<sequence>MKAVLSLVLALAFCAGLGLYFWIITPPHVEALWYQPARQLSPFELSDQRGQPFTQENLKGHWSLLFLGYTSCPDVCPATLSRLSASYPQLEEAAGAPVQVLFLSADPGRDSTEKLAAYIHFFRPEFIALRAESAVLEPFTRQLGLMYRQSANGDISHSAGMVLINPQGQLEAMFRPAEGNLPLVDTRQLVADLAVISHH</sequence>
<dbReference type="RefSeq" id="WP_123422509.1">
    <property type="nucleotide sequence ID" value="NZ_RJUL01000011.1"/>
</dbReference>
<proteinExistence type="inferred from homology"/>
<feature type="domain" description="Thioredoxin" evidence="5">
    <location>
        <begin position="34"/>
        <end position="195"/>
    </location>
</feature>
<feature type="binding site" evidence="3">
    <location>
        <position position="157"/>
    </location>
    <ligand>
        <name>Cu cation</name>
        <dbReference type="ChEBI" id="CHEBI:23378"/>
    </ligand>
</feature>
<accession>A0A3N1P0Q0</accession>
<dbReference type="InterPro" id="IPR013766">
    <property type="entry name" value="Thioredoxin_domain"/>
</dbReference>
<protein>
    <submittedName>
        <fullName evidence="6">Protein SCO1/2</fullName>
    </submittedName>
</protein>
<feature type="binding site" evidence="3">
    <location>
        <position position="72"/>
    </location>
    <ligand>
        <name>Cu cation</name>
        <dbReference type="ChEBI" id="CHEBI:23378"/>
    </ligand>
</feature>
<dbReference type="Pfam" id="PF02630">
    <property type="entry name" value="SCO1-SenC"/>
    <property type="match status" value="1"/>
</dbReference>
<evidence type="ECO:0000313" key="7">
    <source>
        <dbReference type="Proteomes" id="UP000268033"/>
    </source>
</evidence>
<evidence type="ECO:0000256" key="3">
    <source>
        <dbReference type="PIRSR" id="PIRSR603782-1"/>
    </source>
</evidence>
<evidence type="ECO:0000259" key="5">
    <source>
        <dbReference type="PROSITE" id="PS51352"/>
    </source>
</evidence>
<dbReference type="SUPFAM" id="SSF52833">
    <property type="entry name" value="Thioredoxin-like"/>
    <property type="match status" value="1"/>
</dbReference>
<dbReference type="CDD" id="cd02968">
    <property type="entry name" value="SCO"/>
    <property type="match status" value="1"/>
</dbReference>
<gene>
    <name evidence="6" type="ORF">EDC28_111127</name>
</gene>